<organism evidence="1 2">
    <name type="scientific">Magnetospirillum sulfuroxidans</name>
    <dbReference type="NCBI Taxonomy" id="611300"/>
    <lineage>
        <taxon>Bacteria</taxon>
        <taxon>Pseudomonadati</taxon>
        <taxon>Pseudomonadota</taxon>
        <taxon>Alphaproteobacteria</taxon>
        <taxon>Rhodospirillales</taxon>
        <taxon>Rhodospirillaceae</taxon>
        <taxon>Magnetospirillum</taxon>
    </lineage>
</organism>
<protein>
    <submittedName>
        <fullName evidence="1">Thermostable hemolysin</fullName>
    </submittedName>
</protein>
<dbReference type="Pfam" id="PF12261">
    <property type="entry name" value="T_hemolysin"/>
    <property type="match status" value="1"/>
</dbReference>
<dbReference type="InterPro" id="IPR016181">
    <property type="entry name" value="Acyl_CoA_acyltransferase"/>
</dbReference>
<dbReference type="Proteomes" id="UP000680714">
    <property type="component" value="Unassembled WGS sequence"/>
</dbReference>
<evidence type="ECO:0000313" key="1">
    <source>
        <dbReference type="EMBL" id="MBR9970564.1"/>
    </source>
</evidence>
<dbReference type="EMBL" id="JAGTUF010000001">
    <property type="protein sequence ID" value="MBR9970564.1"/>
    <property type="molecule type" value="Genomic_DNA"/>
</dbReference>
<evidence type="ECO:0000313" key="2">
    <source>
        <dbReference type="Proteomes" id="UP000680714"/>
    </source>
</evidence>
<keyword evidence="2" id="KW-1185">Reference proteome</keyword>
<proteinExistence type="predicted"/>
<name>A0ABS5I8B6_9PROT</name>
<accession>A0ABS5I8B6</accession>
<gene>
    <name evidence="1" type="ORF">KEC16_02410</name>
</gene>
<dbReference type="SUPFAM" id="SSF55729">
    <property type="entry name" value="Acyl-CoA N-acyltransferases (Nat)"/>
    <property type="match status" value="1"/>
</dbReference>
<dbReference type="InterPro" id="IPR022050">
    <property type="entry name" value="T_hemolysin"/>
</dbReference>
<comment type="caution">
    <text evidence="1">The sequence shown here is derived from an EMBL/GenBank/DDBJ whole genome shotgun (WGS) entry which is preliminary data.</text>
</comment>
<reference evidence="1 2" key="1">
    <citation type="submission" date="2021-04" db="EMBL/GenBank/DDBJ databases">
        <title>Magnetospirillum sulfuroxidans sp. nov., a facultative chemolithoautotrophic sulfur-oxidizing alphaproteobacterium isolated from freshwater sediment and proposals for Paramagetospirillum gen. nov., and Magnetospirillaceae fam. nov.</title>
        <authorList>
            <person name="Koziaeva V."/>
            <person name="Geelhoed J.S."/>
            <person name="Sorokin D.Y."/>
            <person name="Grouzdev D.S."/>
        </authorList>
    </citation>
    <scope>NUCLEOTIDE SEQUENCE [LARGE SCALE GENOMIC DNA]</scope>
    <source>
        <strain evidence="1 2">J10</strain>
    </source>
</reference>
<dbReference type="RefSeq" id="WP_211546052.1">
    <property type="nucleotide sequence ID" value="NZ_JAGTUF010000001.1"/>
</dbReference>
<sequence length="193" mass="20456">MTLILADHSHPDRTRLEHAVRAVFLSEYGAHVPTFPDSLVAMLDPSGHPVAIAGLRFAEDGLFSDVYLDGAVEDVLGQALGRTVSRRQIVEFSSLAAPKVGAALPLVSAVIRLCLASGCSYGMFTATARLRGLLRRAGLTAVDLGPARRERVSNPAAWGSYYLHDPRVLVVAAETLPAAFTPMSIAAPVACHA</sequence>